<organism evidence="3 4">
    <name type="scientific">Natronospirillum operosum</name>
    <dbReference type="NCBI Taxonomy" id="2759953"/>
    <lineage>
        <taxon>Bacteria</taxon>
        <taxon>Pseudomonadati</taxon>
        <taxon>Pseudomonadota</taxon>
        <taxon>Gammaproteobacteria</taxon>
        <taxon>Oceanospirillales</taxon>
        <taxon>Natronospirillaceae</taxon>
        <taxon>Natronospirillum</taxon>
    </lineage>
</organism>
<dbReference type="SUPFAM" id="SSF51206">
    <property type="entry name" value="cAMP-binding domain-like"/>
    <property type="match status" value="1"/>
</dbReference>
<evidence type="ECO:0000313" key="3">
    <source>
        <dbReference type="EMBL" id="TGG91277.1"/>
    </source>
</evidence>
<dbReference type="InterPro" id="IPR000595">
    <property type="entry name" value="cNMP-bd_dom"/>
</dbReference>
<dbReference type="PANTHER" id="PTHR24567:SF74">
    <property type="entry name" value="HTH-TYPE TRANSCRIPTIONAL REGULATOR ARCR"/>
    <property type="match status" value="1"/>
</dbReference>
<dbReference type="AlphaFoldDB" id="A0A4Z0W9T2"/>
<dbReference type="Pfam" id="PF00027">
    <property type="entry name" value="cNMP_binding"/>
    <property type="match status" value="1"/>
</dbReference>
<dbReference type="InterPro" id="IPR018490">
    <property type="entry name" value="cNMP-bd_dom_sf"/>
</dbReference>
<dbReference type="OrthoDB" id="6978933at2"/>
<dbReference type="Proteomes" id="UP000297475">
    <property type="component" value="Unassembled WGS sequence"/>
</dbReference>
<comment type="caution">
    <text evidence="3">The sequence shown here is derived from an EMBL/GenBank/DDBJ whole genome shotgun (WGS) entry which is preliminary data.</text>
</comment>
<dbReference type="EMBL" id="SRMF01000009">
    <property type="protein sequence ID" value="TGG91277.1"/>
    <property type="molecule type" value="Genomic_DNA"/>
</dbReference>
<feature type="domain" description="Cyclic nucleotide-binding" evidence="2">
    <location>
        <begin position="178"/>
        <end position="272"/>
    </location>
</feature>
<evidence type="ECO:0000259" key="2">
    <source>
        <dbReference type="PROSITE" id="PS50042"/>
    </source>
</evidence>
<dbReference type="PANTHER" id="PTHR24567">
    <property type="entry name" value="CRP FAMILY TRANSCRIPTIONAL REGULATORY PROTEIN"/>
    <property type="match status" value="1"/>
</dbReference>
<name>A0A4Z0W9T2_9GAMM</name>
<dbReference type="CDD" id="cd00038">
    <property type="entry name" value="CAP_ED"/>
    <property type="match status" value="1"/>
</dbReference>
<evidence type="ECO:0000256" key="1">
    <source>
        <dbReference type="SAM" id="MobiDB-lite"/>
    </source>
</evidence>
<dbReference type="InterPro" id="IPR050397">
    <property type="entry name" value="Env_Response_Regulators"/>
</dbReference>
<dbReference type="PROSITE" id="PS50042">
    <property type="entry name" value="CNMP_BINDING_3"/>
    <property type="match status" value="1"/>
</dbReference>
<evidence type="ECO:0000313" key="4">
    <source>
        <dbReference type="Proteomes" id="UP000297475"/>
    </source>
</evidence>
<reference evidence="3 4" key="1">
    <citation type="submission" date="2019-04" db="EMBL/GenBank/DDBJ databases">
        <title>Natronospirillum operosus gen. nov., sp. nov., a haloalkaliphilic satellite isolated from decaying biomass of laboratory culture of cyanobacterium Geitlerinema sp. and proposal of Natronospirillaceae fam. nov. and Saccharospirillaceae fam. nov.</title>
        <authorList>
            <person name="Kevbrin V."/>
            <person name="Boltyanskaya Y."/>
            <person name="Koziaeva V."/>
            <person name="Grouzdev D.S."/>
            <person name="Park M."/>
            <person name="Cho J."/>
        </authorList>
    </citation>
    <scope>NUCLEOTIDE SEQUENCE [LARGE SCALE GENOMIC DNA]</scope>
    <source>
        <strain evidence="3 4">G-116</strain>
    </source>
</reference>
<keyword evidence="4" id="KW-1185">Reference proteome</keyword>
<dbReference type="PRINTS" id="PR00103">
    <property type="entry name" value="CAMPKINASE"/>
</dbReference>
<dbReference type="Gene3D" id="2.60.120.10">
    <property type="entry name" value="Jelly Rolls"/>
    <property type="match status" value="1"/>
</dbReference>
<dbReference type="GO" id="GO:0005829">
    <property type="term" value="C:cytosol"/>
    <property type="evidence" value="ECO:0007669"/>
    <property type="project" value="TreeGrafter"/>
</dbReference>
<feature type="region of interest" description="Disordered" evidence="1">
    <location>
        <begin position="282"/>
        <end position="302"/>
    </location>
</feature>
<dbReference type="SMART" id="SM00100">
    <property type="entry name" value="cNMP"/>
    <property type="match status" value="1"/>
</dbReference>
<gene>
    <name evidence="3" type="ORF">E4656_16275</name>
</gene>
<dbReference type="InterPro" id="IPR014710">
    <property type="entry name" value="RmlC-like_jellyroll"/>
</dbReference>
<protein>
    <submittedName>
        <fullName evidence="3">Cyclic nucleotide-binding domain-containing protein</fullName>
    </submittedName>
</protein>
<dbReference type="GO" id="GO:0003700">
    <property type="term" value="F:DNA-binding transcription factor activity"/>
    <property type="evidence" value="ECO:0007669"/>
    <property type="project" value="TreeGrafter"/>
</dbReference>
<sequence length="302" mass="33218">MPTGSCCPRVQPARVDNKHQGGPILMLLLAATSEVPQQLASRLRQLNELIFQTLDKPDRIIELHPGESLHTAMPAQKWAWLRNGDVRGLLQERAVIQMERGDLLGLTGGYGLPDLTYVSQSHAEVALYSIDQVLHYVHETRDRAAQWTAFLLTQLSLCQQGLLPDPVHDHNSTGFLEFAAGETIIREGDPAGEVYHMVQGHADVYRNGVVVGEVPPGELFGAMAMLCGTPRTATVVAREDALVAAVPQADFQALIQRHPETAVTLMENMSRTINDLNVRMQGRAESASEQPQSDMDPDRHAL</sequence>
<proteinExistence type="predicted"/>
<accession>A0A4Z0W9T2</accession>